<dbReference type="NCBIfam" id="TIGR00172">
    <property type="entry name" value="maf"/>
    <property type="match status" value="1"/>
</dbReference>
<feature type="active site" description="Proton acceptor" evidence="4">
    <location>
        <position position="71"/>
    </location>
</feature>
<comment type="catalytic activity">
    <reaction evidence="4">
        <text>dTTP + H2O = dTMP + diphosphate + H(+)</text>
        <dbReference type="Rhea" id="RHEA:28534"/>
        <dbReference type="ChEBI" id="CHEBI:15377"/>
        <dbReference type="ChEBI" id="CHEBI:15378"/>
        <dbReference type="ChEBI" id="CHEBI:33019"/>
        <dbReference type="ChEBI" id="CHEBI:37568"/>
        <dbReference type="ChEBI" id="CHEBI:63528"/>
        <dbReference type="EC" id="3.6.1.9"/>
    </reaction>
</comment>
<dbReference type="GO" id="GO:0036218">
    <property type="term" value="F:dTTP diphosphatase activity"/>
    <property type="evidence" value="ECO:0007669"/>
    <property type="project" value="RHEA"/>
</dbReference>
<evidence type="ECO:0000256" key="2">
    <source>
        <dbReference type="ARBA" id="ARBA00022801"/>
    </source>
</evidence>
<dbReference type="GO" id="GO:0005737">
    <property type="term" value="C:cytoplasm"/>
    <property type="evidence" value="ECO:0007669"/>
    <property type="project" value="UniProtKB-SubCell"/>
</dbReference>
<comment type="caution">
    <text evidence="4">Lacks conserved residue(s) required for the propagation of feature annotation.</text>
</comment>
<dbReference type="InterPro" id="IPR029001">
    <property type="entry name" value="ITPase-like_fam"/>
</dbReference>
<dbReference type="InterPro" id="IPR003697">
    <property type="entry name" value="Maf-like"/>
</dbReference>
<keyword evidence="2 4" id="KW-0378">Hydrolase</keyword>
<name>A0A0R0DDQ6_9GAMM</name>
<sequence length="193" mass="20069">MLYLASRSPRRIDLLGRLGVPFTALDLEVEEVRTATETPLEYVCRVAADKARAGLAGLMPSAQPCWVLGSDTEVVLGDQVYGKPADAADAQAMLASLAGRTHQVITAVALVGSNGAAEVITVTSEVSFEAMDAAAIAAYVATGEPMGKAGAYAIQGQAERHVSRLCGSFSGVMGLPLQQTAQLLQRHGLQAVS</sequence>
<dbReference type="STRING" id="336566.ABB30_08695"/>
<dbReference type="PANTHER" id="PTHR43213:SF5">
    <property type="entry name" value="BIFUNCTIONAL DTTP_UTP PYROPHOSPHATASE_METHYLTRANSFERASE PROTEIN-RELATED"/>
    <property type="match status" value="1"/>
</dbReference>
<dbReference type="GO" id="GO:0036221">
    <property type="term" value="F:UTP diphosphatase activity"/>
    <property type="evidence" value="ECO:0007669"/>
    <property type="project" value="RHEA"/>
</dbReference>
<keyword evidence="4" id="KW-0963">Cytoplasm</keyword>
<evidence type="ECO:0000256" key="1">
    <source>
        <dbReference type="ARBA" id="ARBA00001968"/>
    </source>
</evidence>
<evidence type="ECO:0000313" key="6">
    <source>
        <dbReference type="Proteomes" id="UP000050956"/>
    </source>
</evidence>
<comment type="caution">
    <text evidence="5">The sequence shown here is derived from an EMBL/GenBank/DDBJ whole genome shotgun (WGS) entry which is preliminary data.</text>
</comment>
<dbReference type="Pfam" id="PF02545">
    <property type="entry name" value="Maf"/>
    <property type="match status" value="1"/>
</dbReference>
<dbReference type="AlphaFoldDB" id="A0A0R0DDQ6"/>
<feature type="site" description="Important for substrate specificity" evidence="4">
    <location>
        <position position="72"/>
    </location>
</feature>
<dbReference type="Proteomes" id="UP000050956">
    <property type="component" value="Unassembled WGS sequence"/>
</dbReference>
<dbReference type="Gene3D" id="3.90.950.10">
    <property type="match status" value="1"/>
</dbReference>
<evidence type="ECO:0000256" key="3">
    <source>
        <dbReference type="ARBA" id="ARBA00023080"/>
    </source>
</evidence>
<dbReference type="HAMAP" id="MF_00528">
    <property type="entry name" value="Maf"/>
    <property type="match status" value="1"/>
</dbReference>
<reference evidence="5 6" key="1">
    <citation type="submission" date="2015-05" db="EMBL/GenBank/DDBJ databases">
        <title>Genome sequencing and analysis of members of genus Stenotrophomonas.</title>
        <authorList>
            <person name="Patil P.P."/>
            <person name="Midha S."/>
            <person name="Patil P.B."/>
        </authorList>
    </citation>
    <scope>NUCLEOTIDE SEQUENCE [LARGE SCALE GENOMIC DNA]</scope>
    <source>
        <strain evidence="5 6">DSM 24757</strain>
    </source>
</reference>
<comment type="catalytic activity">
    <reaction evidence="4">
        <text>UTP + H2O = UMP + diphosphate + H(+)</text>
        <dbReference type="Rhea" id="RHEA:29395"/>
        <dbReference type="ChEBI" id="CHEBI:15377"/>
        <dbReference type="ChEBI" id="CHEBI:15378"/>
        <dbReference type="ChEBI" id="CHEBI:33019"/>
        <dbReference type="ChEBI" id="CHEBI:46398"/>
        <dbReference type="ChEBI" id="CHEBI:57865"/>
        <dbReference type="EC" id="3.6.1.9"/>
    </reaction>
</comment>
<comment type="subcellular location">
    <subcellularLocation>
        <location evidence="4">Cytoplasm</location>
    </subcellularLocation>
</comment>
<evidence type="ECO:0000313" key="5">
    <source>
        <dbReference type="EMBL" id="KRG76786.1"/>
    </source>
</evidence>
<dbReference type="PANTHER" id="PTHR43213">
    <property type="entry name" value="BIFUNCTIONAL DTTP/UTP PYROPHOSPHATASE/METHYLTRANSFERASE PROTEIN-RELATED"/>
    <property type="match status" value="1"/>
</dbReference>
<keyword evidence="6" id="KW-1185">Reference proteome</keyword>
<feature type="site" description="Important for substrate specificity" evidence="4">
    <location>
        <position position="10"/>
    </location>
</feature>
<proteinExistence type="inferred from homology"/>
<gene>
    <name evidence="5" type="ORF">ABB30_08695</name>
</gene>
<dbReference type="EC" id="3.6.1.9" evidence="4"/>
<comment type="function">
    <text evidence="4">Nucleoside triphosphate pyrophosphatase that hydrolyzes dTTP and UTP. May have a dual role in cell division arrest and in preventing the incorporation of modified nucleotides into cellular nucleic acids.</text>
</comment>
<comment type="similarity">
    <text evidence="4">Belongs to the Maf family. YhdE subfamily.</text>
</comment>
<dbReference type="PATRIC" id="fig|336566.3.peg.1150"/>
<accession>A0A0R0DDQ6</accession>
<protein>
    <recommendedName>
        <fullName evidence="4">dTTP/UTP pyrophosphatase</fullName>
        <shortName evidence="4">dTTPase/UTPase</shortName>
        <ecNumber evidence="4">3.6.1.9</ecNumber>
    </recommendedName>
    <alternativeName>
        <fullName evidence="4">Nucleoside triphosphate pyrophosphatase</fullName>
    </alternativeName>
    <alternativeName>
        <fullName evidence="4">Nucleotide pyrophosphatase</fullName>
        <shortName evidence="4">Nucleotide PPase</shortName>
    </alternativeName>
</protein>
<dbReference type="GO" id="GO:0009117">
    <property type="term" value="P:nucleotide metabolic process"/>
    <property type="evidence" value="ECO:0007669"/>
    <property type="project" value="UniProtKB-KW"/>
</dbReference>
<dbReference type="EMBL" id="LDJM01000021">
    <property type="protein sequence ID" value="KRG76786.1"/>
    <property type="molecule type" value="Genomic_DNA"/>
</dbReference>
<dbReference type="SUPFAM" id="SSF52972">
    <property type="entry name" value="ITPase-like"/>
    <property type="match status" value="1"/>
</dbReference>
<dbReference type="CDD" id="cd00555">
    <property type="entry name" value="Maf"/>
    <property type="match status" value="1"/>
</dbReference>
<organism evidence="5 6">
    <name type="scientific">Stenotrophomonas ginsengisoli</name>
    <dbReference type="NCBI Taxonomy" id="336566"/>
    <lineage>
        <taxon>Bacteria</taxon>
        <taxon>Pseudomonadati</taxon>
        <taxon>Pseudomonadota</taxon>
        <taxon>Gammaproteobacteria</taxon>
        <taxon>Lysobacterales</taxon>
        <taxon>Lysobacteraceae</taxon>
        <taxon>Stenotrophomonas</taxon>
    </lineage>
</organism>
<evidence type="ECO:0000256" key="4">
    <source>
        <dbReference type="HAMAP-Rule" id="MF_00528"/>
    </source>
</evidence>
<dbReference type="OrthoDB" id="9807767at2"/>
<dbReference type="RefSeq" id="WP_057637907.1">
    <property type="nucleotide sequence ID" value="NZ_LDJM01000021.1"/>
</dbReference>
<feature type="site" description="Important for substrate specificity" evidence="4">
    <location>
        <position position="155"/>
    </location>
</feature>
<dbReference type="PIRSF" id="PIRSF006305">
    <property type="entry name" value="Maf"/>
    <property type="match status" value="1"/>
</dbReference>
<keyword evidence="3 4" id="KW-0546">Nucleotide metabolism</keyword>
<comment type="cofactor">
    <cofactor evidence="1 4">
        <name>a divalent metal cation</name>
        <dbReference type="ChEBI" id="CHEBI:60240"/>
    </cofactor>
</comment>